<dbReference type="AlphaFoldDB" id="A0A8H6Z2P5"/>
<reference evidence="1" key="1">
    <citation type="submission" date="2020-05" db="EMBL/GenBank/DDBJ databases">
        <title>Mycena genomes resolve the evolution of fungal bioluminescence.</title>
        <authorList>
            <person name="Tsai I.J."/>
        </authorList>
    </citation>
    <scope>NUCLEOTIDE SEQUENCE</scope>
    <source>
        <strain evidence="1">CCC161011</strain>
    </source>
</reference>
<dbReference type="Pfam" id="PF18759">
    <property type="entry name" value="Plavaka"/>
    <property type="match status" value="2"/>
</dbReference>
<dbReference type="InterPro" id="IPR041078">
    <property type="entry name" value="Plavaka"/>
</dbReference>
<proteinExistence type="predicted"/>
<name>A0A8H6Z2P5_9AGAR</name>
<protein>
    <submittedName>
        <fullName evidence="1">Uncharacterized protein</fullName>
    </submittedName>
</protein>
<dbReference type="Proteomes" id="UP000620124">
    <property type="component" value="Unassembled WGS sequence"/>
</dbReference>
<evidence type="ECO:0000313" key="2">
    <source>
        <dbReference type="Proteomes" id="UP000620124"/>
    </source>
</evidence>
<dbReference type="EMBL" id="JACAZI010000002">
    <property type="protein sequence ID" value="KAF7368210.1"/>
    <property type="molecule type" value="Genomic_DNA"/>
</dbReference>
<accession>A0A8H6Z2P5</accession>
<gene>
    <name evidence="1" type="ORF">MVEN_00140700</name>
</gene>
<sequence length="440" mass="50352">MDLPFADHKDLYATIDAIQQGDIPWESFSVKYAGQLPETGPVHIWMTETFEVWFRSPLAVFEKQLVNPDFKDEMNWAPKRIFKNGKRQFIDLFSGNWVWEQADKIAADPECHGAINTEFYPFYGGVGNSKEFRKFLAAAFPFIHCTNPPAIEAVYDEARCADDHFRRAIYGLGPYIADYPEQALLTYIVQGYCPRDSPRRCAEHTNALLAGCSTLKELWDDFGIVGDIIPFTADFPRADIHELISMDLLHQIIKGTFKDHIVDWIEEYIRATNDNTEADRILADIDRRIAITPPFPGLRHFPVGRGFKQWTGNDSKGLMKVYLPAIAGHVPSQVVQMVAHIKEFCHLVRRSVIDKDTLLAIDATVNRFHQTREIFRVIRPDGFSLPRQHSMVHYRPLIQAFGAPNGLCSSITESKHIKAVKKLYRRQPFLAVSQLRAVCW</sequence>
<comment type="caution">
    <text evidence="1">The sequence shown here is derived from an EMBL/GenBank/DDBJ whole genome shotgun (WGS) entry which is preliminary data.</text>
</comment>
<evidence type="ECO:0000313" key="1">
    <source>
        <dbReference type="EMBL" id="KAF7368210.1"/>
    </source>
</evidence>
<organism evidence="1 2">
    <name type="scientific">Mycena venus</name>
    <dbReference type="NCBI Taxonomy" id="2733690"/>
    <lineage>
        <taxon>Eukaryota</taxon>
        <taxon>Fungi</taxon>
        <taxon>Dikarya</taxon>
        <taxon>Basidiomycota</taxon>
        <taxon>Agaricomycotina</taxon>
        <taxon>Agaricomycetes</taxon>
        <taxon>Agaricomycetidae</taxon>
        <taxon>Agaricales</taxon>
        <taxon>Marasmiineae</taxon>
        <taxon>Mycenaceae</taxon>
        <taxon>Mycena</taxon>
    </lineage>
</organism>
<dbReference type="OrthoDB" id="3199698at2759"/>
<keyword evidence="2" id="KW-1185">Reference proteome</keyword>